<evidence type="ECO:0000256" key="1">
    <source>
        <dbReference type="SAM" id="MobiDB-lite"/>
    </source>
</evidence>
<evidence type="ECO:0000313" key="2">
    <source>
        <dbReference type="EMBL" id="MFA9950085.1"/>
    </source>
</evidence>
<sequence>METKKSGWRGWNRGQENFPKPDITSTQKIANGWDNIKNKIQEVADSFSEFINYISGKNDVEKRVDEALICSKQRNSKTGHAFIPPDIIILDSRGIGIIRPPSPSELSPNEVCVDVKLRSIDMGLLPGYEVPGKL</sequence>
<proteinExistence type="predicted"/>
<gene>
    <name evidence="2" type="ORF">ABCS64_07105</name>
</gene>
<evidence type="ECO:0000313" key="3">
    <source>
        <dbReference type="Proteomes" id="UP001574673"/>
    </source>
</evidence>
<keyword evidence="3" id="KW-1185">Reference proteome</keyword>
<dbReference type="RefSeq" id="WP_418891166.1">
    <property type="nucleotide sequence ID" value="NZ_JBEUWX010000002.1"/>
</dbReference>
<accession>A0ABV4UGA1</accession>
<name>A0ABV4UGA1_9RHOO</name>
<organism evidence="2 3">
    <name type="scientific">Dentiradicibacter hellwigii</name>
    <dbReference type="NCBI Taxonomy" id="3149053"/>
    <lineage>
        <taxon>Bacteria</taxon>
        <taxon>Pseudomonadati</taxon>
        <taxon>Pseudomonadota</taxon>
        <taxon>Betaproteobacteria</taxon>
        <taxon>Rhodocyclales</taxon>
        <taxon>Rhodocyclaceae</taxon>
        <taxon>Dentiradicibacter</taxon>
    </lineage>
</organism>
<reference evidence="3" key="1">
    <citation type="submission" date="2024-06" db="EMBL/GenBank/DDBJ databases">
        <title>Radixoralia hellwigii gen. nov., sp nov., isolated from a root canal in the human oral cavity.</title>
        <authorList>
            <person name="Bartsch S."/>
            <person name="Wittmer A."/>
            <person name="Schulz A.-K."/>
            <person name="Neumann-Schaal M."/>
            <person name="Wolf J."/>
            <person name="Gronow S."/>
            <person name="Tennert C."/>
            <person name="Haecker G."/>
            <person name="Cieplik F."/>
            <person name="Al-Ahmad A."/>
        </authorList>
    </citation>
    <scope>NUCLEOTIDE SEQUENCE [LARGE SCALE GENOMIC DNA]</scope>
    <source>
        <strain evidence="3">Wk13</strain>
    </source>
</reference>
<feature type="region of interest" description="Disordered" evidence="1">
    <location>
        <begin position="1"/>
        <end position="26"/>
    </location>
</feature>
<dbReference type="Proteomes" id="UP001574673">
    <property type="component" value="Unassembled WGS sequence"/>
</dbReference>
<protein>
    <submittedName>
        <fullName evidence="2">Uncharacterized protein</fullName>
    </submittedName>
</protein>
<comment type="caution">
    <text evidence="2">The sequence shown here is derived from an EMBL/GenBank/DDBJ whole genome shotgun (WGS) entry which is preliminary data.</text>
</comment>
<dbReference type="EMBL" id="JBEUWX010000002">
    <property type="protein sequence ID" value="MFA9950085.1"/>
    <property type="molecule type" value="Genomic_DNA"/>
</dbReference>